<keyword evidence="2" id="KW-1185">Reference proteome</keyword>
<organism evidence="1 2">
    <name type="scientific">Rhynocoris fuscipes</name>
    <dbReference type="NCBI Taxonomy" id="488301"/>
    <lineage>
        <taxon>Eukaryota</taxon>
        <taxon>Metazoa</taxon>
        <taxon>Ecdysozoa</taxon>
        <taxon>Arthropoda</taxon>
        <taxon>Hexapoda</taxon>
        <taxon>Insecta</taxon>
        <taxon>Pterygota</taxon>
        <taxon>Neoptera</taxon>
        <taxon>Paraneoptera</taxon>
        <taxon>Hemiptera</taxon>
        <taxon>Heteroptera</taxon>
        <taxon>Panheteroptera</taxon>
        <taxon>Cimicomorpha</taxon>
        <taxon>Reduviidae</taxon>
        <taxon>Harpactorinae</taxon>
        <taxon>Harpactorini</taxon>
        <taxon>Rhynocoris</taxon>
    </lineage>
</organism>
<name>A0AAW1CGI8_9HEMI</name>
<proteinExistence type="predicted"/>
<comment type="caution">
    <text evidence="1">The sequence shown here is derived from an EMBL/GenBank/DDBJ whole genome shotgun (WGS) entry which is preliminary data.</text>
</comment>
<reference evidence="1 2" key="1">
    <citation type="submission" date="2022-12" db="EMBL/GenBank/DDBJ databases">
        <title>Chromosome-level genome assembly of true bugs.</title>
        <authorList>
            <person name="Ma L."/>
            <person name="Li H."/>
        </authorList>
    </citation>
    <scope>NUCLEOTIDE SEQUENCE [LARGE SCALE GENOMIC DNA]</scope>
    <source>
        <strain evidence="1">Lab_2022b</strain>
    </source>
</reference>
<dbReference type="EMBL" id="JAPXFL010000086">
    <property type="protein sequence ID" value="KAK9496379.1"/>
    <property type="molecule type" value="Genomic_DNA"/>
</dbReference>
<evidence type="ECO:0000313" key="2">
    <source>
        <dbReference type="Proteomes" id="UP001461498"/>
    </source>
</evidence>
<evidence type="ECO:0000313" key="1">
    <source>
        <dbReference type="EMBL" id="KAK9496379.1"/>
    </source>
</evidence>
<accession>A0AAW1CGI8</accession>
<dbReference type="AlphaFoldDB" id="A0AAW1CGI8"/>
<protein>
    <submittedName>
        <fullName evidence="1">Uncharacterized protein</fullName>
    </submittedName>
</protein>
<gene>
    <name evidence="1" type="ORF">O3M35_013311</name>
</gene>
<sequence length="60" mass="7162">MKYRSTMPLRVPDLLFIIKCTMLHLSWIYTQEGVTFYCTTLAMMQPCHLRIITIVELHMK</sequence>
<dbReference type="Proteomes" id="UP001461498">
    <property type="component" value="Unassembled WGS sequence"/>
</dbReference>